<dbReference type="STRING" id="322104.A3LWP7"/>
<dbReference type="GO" id="GO:0046540">
    <property type="term" value="C:U4/U6 x U5 tri-snRNP complex"/>
    <property type="evidence" value="ECO:0007669"/>
    <property type="project" value="EnsemblFungi"/>
</dbReference>
<feature type="domain" description="Sm" evidence="9">
    <location>
        <begin position="3"/>
        <end position="73"/>
    </location>
</feature>
<dbReference type="Gene3D" id="2.30.30.100">
    <property type="match status" value="1"/>
</dbReference>
<dbReference type="GO" id="GO:0000932">
    <property type="term" value="C:P-body"/>
    <property type="evidence" value="ECO:0007669"/>
    <property type="project" value="EnsemblFungi"/>
</dbReference>
<dbReference type="GO" id="GO:0005732">
    <property type="term" value="C:sno(s)RNA-containing ribonucleoprotein complex"/>
    <property type="evidence" value="ECO:0007669"/>
    <property type="project" value="EnsemblFungi"/>
</dbReference>
<dbReference type="FunCoup" id="A3LWP7">
    <property type="interactions" value="646"/>
</dbReference>
<reference evidence="10 11" key="1">
    <citation type="journal article" date="2007" name="Nat. Biotechnol.">
        <title>Genome sequence of the lignocellulose-bioconverting and xylose-fermenting yeast Pichia stipitis.</title>
        <authorList>
            <person name="Jeffries T.W."/>
            <person name="Grigoriev I.V."/>
            <person name="Grimwood J."/>
            <person name="Laplaza J.M."/>
            <person name="Aerts A."/>
            <person name="Salamov A."/>
            <person name="Schmutz J."/>
            <person name="Lindquist E."/>
            <person name="Dehal P."/>
            <person name="Shapiro H."/>
            <person name="Jin Y.S."/>
            <person name="Passoth V."/>
            <person name="Richardson P.M."/>
        </authorList>
    </citation>
    <scope>NUCLEOTIDE SEQUENCE [LARGE SCALE GENOMIC DNA]</scope>
    <source>
        <strain evidence="11">ATCC 58785 / CBS 6054 / NBRC 10063 / NRRL Y-11545</strain>
    </source>
</reference>
<dbReference type="OrthoDB" id="429711at2759"/>
<dbReference type="GO" id="GO:0005688">
    <property type="term" value="C:U6 snRNP"/>
    <property type="evidence" value="ECO:0007669"/>
    <property type="project" value="EnsemblFungi"/>
</dbReference>
<dbReference type="GO" id="GO:0005730">
    <property type="term" value="C:nucleolus"/>
    <property type="evidence" value="ECO:0007669"/>
    <property type="project" value="EnsemblFungi"/>
</dbReference>
<dbReference type="SUPFAM" id="SSF50182">
    <property type="entry name" value="Sm-like ribonucleoproteins"/>
    <property type="match status" value="1"/>
</dbReference>
<dbReference type="SMART" id="SM00651">
    <property type="entry name" value="Sm"/>
    <property type="match status" value="1"/>
</dbReference>
<evidence type="ECO:0000256" key="4">
    <source>
        <dbReference type="ARBA" id="ARBA00022728"/>
    </source>
</evidence>
<keyword evidence="8" id="KW-0687">Ribonucleoprotein</keyword>
<gene>
    <name evidence="10" type="ORF">PICST_23784</name>
</gene>
<accession>A3LWP7</accession>
<dbReference type="InParanoid" id="A3LWP7"/>
<dbReference type="InterPro" id="IPR001163">
    <property type="entry name" value="Sm_dom_euk/arc"/>
</dbReference>
<name>A3LWP7_PICST</name>
<evidence type="ECO:0000256" key="7">
    <source>
        <dbReference type="ARBA" id="ARBA00023242"/>
    </source>
</evidence>
<evidence type="ECO:0000313" key="10">
    <source>
        <dbReference type="EMBL" id="ABN67672.1"/>
    </source>
</evidence>
<dbReference type="PROSITE" id="PS52002">
    <property type="entry name" value="SM"/>
    <property type="match status" value="1"/>
</dbReference>
<dbReference type="PANTHER" id="PTHR20971">
    <property type="entry name" value="U6 SNRNA-ASSOCIATED PROTEIN"/>
    <property type="match status" value="1"/>
</dbReference>
<protein>
    <recommendedName>
        <fullName evidence="9">Sm domain-containing protein</fullName>
    </recommendedName>
</protein>
<dbReference type="Proteomes" id="UP000002258">
    <property type="component" value="Chromosome 6"/>
</dbReference>
<sequence length="73" mass="8144">TVLPLEIIDKSIGHEIRVLMTNDKEFTGKLVGFDDFVNMVLEDVREIDSDVKSDKVIKKMLLNGGQVAMIIPA</sequence>
<feature type="non-terminal residue" evidence="10">
    <location>
        <position position="73"/>
    </location>
</feature>
<keyword evidence="4" id="KW-0747">Spliceosome</keyword>
<dbReference type="Pfam" id="PF01423">
    <property type="entry name" value="LSM"/>
    <property type="match status" value="1"/>
</dbReference>
<keyword evidence="5" id="KW-0694">RNA-binding</keyword>
<dbReference type="GO" id="GO:0000398">
    <property type="term" value="P:mRNA splicing, via spliceosome"/>
    <property type="evidence" value="ECO:0007669"/>
    <property type="project" value="EnsemblFungi"/>
</dbReference>
<dbReference type="HOGENOM" id="CLU_076902_6_1_1"/>
<dbReference type="eggNOG" id="KOG1775">
    <property type="taxonomic scope" value="Eukaryota"/>
</dbReference>
<dbReference type="EMBL" id="CP000500">
    <property type="protein sequence ID" value="ABN67672.1"/>
    <property type="molecule type" value="Genomic_DNA"/>
</dbReference>
<organism evidence="10 11">
    <name type="scientific">Scheffersomyces stipitis (strain ATCC 58785 / CBS 6054 / NBRC 10063 / NRRL Y-11545)</name>
    <name type="common">Yeast</name>
    <name type="synonym">Pichia stipitis</name>
    <dbReference type="NCBI Taxonomy" id="322104"/>
    <lineage>
        <taxon>Eukaryota</taxon>
        <taxon>Fungi</taxon>
        <taxon>Dikarya</taxon>
        <taxon>Ascomycota</taxon>
        <taxon>Saccharomycotina</taxon>
        <taxon>Pichiomycetes</taxon>
        <taxon>Debaryomycetaceae</taxon>
        <taxon>Scheffersomyces</taxon>
    </lineage>
</organism>
<dbReference type="InterPro" id="IPR033871">
    <property type="entry name" value="LSm5"/>
</dbReference>
<evidence type="ECO:0000256" key="2">
    <source>
        <dbReference type="ARBA" id="ARBA00006850"/>
    </source>
</evidence>
<evidence type="ECO:0000313" key="11">
    <source>
        <dbReference type="Proteomes" id="UP000002258"/>
    </source>
</evidence>
<evidence type="ECO:0000256" key="8">
    <source>
        <dbReference type="ARBA" id="ARBA00023274"/>
    </source>
</evidence>
<dbReference type="GO" id="GO:0006364">
    <property type="term" value="P:rRNA processing"/>
    <property type="evidence" value="ECO:0007669"/>
    <property type="project" value="EnsemblFungi"/>
</dbReference>
<dbReference type="GeneID" id="4839889"/>
<comment type="similarity">
    <text evidence="2">Belongs to the snRNP Sm proteins family.</text>
</comment>
<keyword evidence="3" id="KW-0507">mRNA processing</keyword>
<evidence type="ECO:0000256" key="1">
    <source>
        <dbReference type="ARBA" id="ARBA00004123"/>
    </source>
</evidence>
<dbReference type="GO" id="GO:0003723">
    <property type="term" value="F:RNA binding"/>
    <property type="evidence" value="ECO:0007669"/>
    <property type="project" value="UniProtKB-KW"/>
</dbReference>
<dbReference type="OMA" id="YETTPQG"/>
<dbReference type="InterPro" id="IPR047575">
    <property type="entry name" value="Sm"/>
</dbReference>
<proteinExistence type="inferred from homology"/>
<evidence type="ECO:0000256" key="5">
    <source>
        <dbReference type="ARBA" id="ARBA00022884"/>
    </source>
</evidence>
<evidence type="ECO:0000256" key="6">
    <source>
        <dbReference type="ARBA" id="ARBA00023187"/>
    </source>
</evidence>
<dbReference type="KEGG" id="pic:PICST_23784"/>
<keyword evidence="7" id="KW-0539">Nucleus</keyword>
<dbReference type="RefSeq" id="XP_001385701.1">
    <property type="nucleotide sequence ID" value="XM_001385664.1"/>
</dbReference>
<dbReference type="AlphaFoldDB" id="A3LWP7"/>
<keyword evidence="11" id="KW-1185">Reference proteome</keyword>
<dbReference type="PANTHER" id="PTHR20971:SF0">
    <property type="entry name" value="U6 SNRNA-ASSOCIATED SM-LIKE PROTEIN LSM5"/>
    <property type="match status" value="1"/>
</dbReference>
<dbReference type="GO" id="GO:0000290">
    <property type="term" value="P:deadenylation-dependent decapping of nuclear-transcribed mRNA"/>
    <property type="evidence" value="ECO:0007669"/>
    <property type="project" value="EnsemblFungi"/>
</dbReference>
<evidence type="ECO:0000256" key="3">
    <source>
        <dbReference type="ARBA" id="ARBA00022664"/>
    </source>
</evidence>
<dbReference type="GO" id="GO:0005681">
    <property type="term" value="C:spliceosomal complex"/>
    <property type="evidence" value="ECO:0007669"/>
    <property type="project" value="UniProtKB-KW"/>
</dbReference>
<dbReference type="InterPro" id="IPR010920">
    <property type="entry name" value="LSM_dom_sf"/>
</dbReference>
<dbReference type="GO" id="GO:0008033">
    <property type="term" value="P:tRNA processing"/>
    <property type="evidence" value="ECO:0007669"/>
    <property type="project" value="EnsemblFungi"/>
</dbReference>
<feature type="non-terminal residue" evidence="10">
    <location>
        <position position="1"/>
    </location>
</feature>
<evidence type="ECO:0000259" key="9">
    <source>
        <dbReference type="PROSITE" id="PS52002"/>
    </source>
</evidence>
<keyword evidence="6" id="KW-0508">mRNA splicing</keyword>
<comment type="subcellular location">
    <subcellularLocation>
        <location evidence="1">Nucleus</location>
    </subcellularLocation>
</comment>
<dbReference type="GO" id="GO:1990726">
    <property type="term" value="C:Lsm1-7-Pat1 complex"/>
    <property type="evidence" value="ECO:0007669"/>
    <property type="project" value="EnsemblFungi"/>
</dbReference>